<organism evidence="2">
    <name type="scientific">marine sediment metagenome</name>
    <dbReference type="NCBI Taxonomy" id="412755"/>
    <lineage>
        <taxon>unclassified sequences</taxon>
        <taxon>metagenomes</taxon>
        <taxon>ecological metagenomes</taxon>
    </lineage>
</organism>
<evidence type="ECO:0000256" key="1">
    <source>
        <dbReference type="ARBA" id="ARBA00022679"/>
    </source>
</evidence>
<accession>A0A0F9MH87</accession>
<comment type="caution">
    <text evidence="2">The sequence shown here is derived from an EMBL/GenBank/DDBJ whole genome shotgun (WGS) entry which is preliminary data.</text>
</comment>
<keyword evidence="1" id="KW-0808">Transferase</keyword>
<sequence length="309" mass="36080">MKVGFNFDPAKEKSAPDGKHQFLIRLAKEMTKQGIIVTKKSPDVHIRLPREKINKTAKLKILRVDGLIMNTRWNYKVKNRKISQSIDASDAIVYQSLFCEEAYRRFLNIKDVPFAIIFNGADSHEFRDRDPKNFFLANSKWRPHKRLEETTKCFFQALKMGLDADLIVTGKPEKKYKHPKIKYVGWQSRKQLKKLLSQAIASLHLTWLDWCPNSMVEAIVARCPVIYTKCGGHTQIGDNSGIGVKDKQWKFDLIDLYDPPKLDKEEVANAMIYLKNNKDKQLYEKRDDLDIKTVTVQYIKFFEKLLRKK</sequence>
<dbReference type="SUPFAM" id="SSF53756">
    <property type="entry name" value="UDP-Glycosyltransferase/glycogen phosphorylase"/>
    <property type="match status" value="1"/>
</dbReference>
<reference evidence="2" key="1">
    <citation type="journal article" date="2015" name="Nature">
        <title>Complex archaea that bridge the gap between prokaryotes and eukaryotes.</title>
        <authorList>
            <person name="Spang A."/>
            <person name="Saw J.H."/>
            <person name="Jorgensen S.L."/>
            <person name="Zaremba-Niedzwiedzka K."/>
            <person name="Martijn J."/>
            <person name="Lind A.E."/>
            <person name="van Eijk R."/>
            <person name="Schleper C."/>
            <person name="Guy L."/>
            <person name="Ettema T.J."/>
        </authorList>
    </citation>
    <scope>NUCLEOTIDE SEQUENCE</scope>
</reference>
<gene>
    <name evidence="2" type="ORF">LCGC14_1460650</name>
</gene>
<name>A0A0F9MH87_9ZZZZ</name>
<protein>
    <recommendedName>
        <fullName evidence="3">Glycosyl transferase family 1 domain-containing protein</fullName>
    </recommendedName>
</protein>
<dbReference type="GO" id="GO:0009103">
    <property type="term" value="P:lipopolysaccharide biosynthetic process"/>
    <property type="evidence" value="ECO:0007669"/>
    <property type="project" value="TreeGrafter"/>
</dbReference>
<dbReference type="AlphaFoldDB" id="A0A0F9MH87"/>
<dbReference type="EMBL" id="LAZR01010163">
    <property type="protein sequence ID" value="KKM68462.1"/>
    <property type="molecule type" value="Genomic_DNA"/>
</dbReference>
<proteinExistence type="predicted"/>
<dbReference type="PANTHER" id="PTHR46401">
    <property type="entry name" value="GLYCOSYLTRANSFERASE WBBK-RELATED"/>
    <property type="match status" value="1"/>
</dbReference>
<dbReference type="GO" id="GO:0016757">
    <property type="term" value="F:glycosyltransferase activity"/>
    <property type="evidence" value="ECO:0007669"/>
    <property type="project" value="TreeGrafter"/>
</dbReference>
<evidence type="ECO:0000313" key="2">
    <source>
        <dbReference type="EMBL" id="KKM68462.1"/>
    </source>
</evidence>
<evidence type="ECO:0008006" key="3">
    <source>
        <dbReference type="Google" id="ProtNLM"/>
    </source>
</evidence>
<dbReference type="PANTHER" id="PTHR46401:SF2">
    <property type="entry name" value="GLYCOSYLTRANSFERASE WBBK-RELATED"/>
    <property type="match status" value="1"/>
</dbReference>
<dbReference type="Gene3D" id="3.40.50.2000">
    <property type="entry name" value="Glycogen Phosphorylase B"/>
    <property type="match status" value="1"/>
</dbReference>